<name>A0A191WCL1_9MICO</name>
<protein>
    <recommendedName>
        <fullName evidence="5">HTH lacI-type domain-containing protein</fullName>
    </recommendedName>
</protein>
<dbReference type="PROSITE" id="PS00356">
    <property type="entry name" value="HTH_LACI_1"/>
    <property type="match status" value="1"/>
</dbReference>
<feature type="compositionally biased region" description="Polar residues" evidence="4">
    <location>
        <begin position="28"/>
        <end position="48"/>
    </location>
</feature>
<keyword evidence="3" id="KW-0804">Transcription</keyword>
<dbReference type="Gene3D" id="1.10.260.40">
    <property type="entry name" value="lambda repressor-like DNA-binding domains"/>
    <property type="match status" value="1"/>
</dbReference>
<dbReference type="PANTHER" id="PTHR30146:SF153">
    <property type="entry name" value="LACTOSE OPERON REPRESSOR"/>
    <property type="match status" value="1"/>
</dbReference>
<evidence type="ECO:0000259" key="5">
    <source>
        <dbReference type="PROSITE" id="PS50932"/>
    </source>
</evidence>
<keyword evidence="2" id="KW-0238">DNA-binding</keyword>
<dbReference type="InterPro" id="IPR000843">
    <property type="entry name" value="HTH_LacI"/>
</dbReference>
<dbReference type="EMBL" id="CP013979">
    <property type="protein sequence ID" value="ANJ25972.1"/>
    <property type="molecule type" value="Genomic_DNA"/>
</dbReference>
<evidence type="ECO:0000256" key="2">
    <source>
        <dbReference type="ARBA" id="ARBA00023125"/>
    </source>
</evidence>
<dbReference type="PROSITE" id="PS50932">
    <property type="entry name" value="HTH_LACI_2"/>
    <property type="match status" value="1"/>
</dbReference>
<organism evidence="6 7">
    <name type="scientific">Agromyces aureus</name>
    <dbReference type="NCBI Taxonomy" id="453304"/>
    <lineage>
        <taxon>Bacteria</taxon>
        <taxon>Bacillati</taxon>
        <taxon>Actinomycetota</taxon>
        <taxon>Actinomycetes</taxon>
        <taxon>Micrococcales</taxon>
        <taxon>Microbacteriaceae</taxon>
        <taxon>Agromyces</taxon>
    </lineage>
</organism>
<feature type="region of interest" description="Disordered" evidence="4">
    <location>
        <begin position="1"/>
        <end position="51"/>
    </location>
</feature>
<dbReference type="SMART" id="SM00354">
    <property type="entry name" value="HTH_LACI"/>
    <property type="match status" value="1"/>
</dbReference>
<evidence type="ECO:0000256" key="1">
    <source>
        <dbReference type="ARBA" id="ARBA00023015"/>
    </source>
</evidence>
<dbReference type="PANTHER" id="PTHR30146">
    <property type="entry name" value="LACI-RELATED TRANSCRIPTIONAL REPRESSOR"/>
    <property type="match status" value="1"/>
</dbReference>
<dbReference type="Gene3D" id="3.40.50.2300">
    <property type="match status" value="2"/>
</dbReference>
<dbReference type="SUPFAM" id="SSF53822">
    <property type="entry name" value="Periplasmic binding protein-like I"/>
    <property type="match status" value="1"/>
</dbReference>
<evidence type="ECO:0000313" key="6">
    <source>
        <dbReference type="EMBL" id="ANJ25972.1"/>
    </source>
</evidence>
<dbReference type="AlphaFoldDB" id="A0A191WCL1"/>
<dbReference type="KEGG" id="agy:ATC03_03710"/>
<dbReference type="CDD" id="cd01574">
    <property type="entry name" value="PBP1_LacI"/>
    <property type="match status" value="1"/>
</dbReference>
<dbReference type="InterPro" id="IPR010982">
    <property type="entry name" value="Lambda_DNA-bd_dom_sf"/>
</dbReference>
<evidence type="ECO:0000313" key="7">
    <source>
        <dbReference type="Proteomes" id="UP000078437"/>
    </source>
</evidence>
<feature type="domain" description="HTH lacI-type" evidence="5">
    <location>
        <begin position="54"/>
        <end position="108"/>
    </location>
</feature>
<sequence>MSTRRPTPDAESGVPAIESAATDAESATPDTESATPDTETAAGTTASSPRAKAATIYDVAQAAGVSHQTVSRFLKGFVGIRPETREKVEQALDELGYRPNLTARSLKSGRSHRIGALTHEISQVGPGRIVEGASAAAREAGYVLDIIALDARNPRAIEESLAIITQHDLAGVLALASTDEMTHAFETTAFRVPAYVAAESDGVPDDPRTKLSSVGLPAVVSHLGELGHRRLVHIAGPRTWSASRNRMRAFESAVEAQGLQSVAILHGDWSARSGYEAITDLDELPDATAYVAANDQMALGAMLALKERGLRIPEDVSVVGIDDIPEAAYLDPPLTTLRNDFEAQGRAAVHQLLARIEQTEPRVVAVPQPLLVVRRSSGPVLQAG</sequence>
<accession>A0A191WCL1</accession>
<keyword evidence="7" id="KW-1185">Reference proteome</keyword>
<dbReference type="InterPro" id="IPR046335">
    <property type="entry name" value="LacI/GalR-like_sensor"/>
</dbReference>
<dbReference type="OrthoDB" id="9785139at2"/>
<dbReference type="RefSeq" id="WP_152030858.1">
    <property type="nucleotide sequence ID" value="NZ_CP013979.1"/>
</dbReference>
<gene>
    <name evidence="6" type="ORF">ATC03_03710</name>
</gene>
<dbReference type="Proteomes" id="UP000078437">
    <property type="component" value="Chromosome"/>
</dbReference>
<reference evidence="6 7" key="1">
    <citation type="journal article" date="2016" name="Int. J. Syst. Evol. Microbiol.">
        <title>Agromyces aureus sp. nov., isolated from the rhizosphere of Salix caprea L. grown in a heavy-metal-contaminated soil.</title>
        <authorList>
            <person name="Corretto E."/>
            <person name="Antonielli L."/>
            <person name="Sessitsch A."/>
            <person name="Compant S."/>
            <person name="Gorfer M."/>
            <person name="Kuffner M."/>
            <person name="Brader G."/>
        </authorList>
    </citation>
    <scope>NUCLEOTIDE SEQUENCE [LARGE SCALE GENOMIC DNA]</scope>
    <source>
        <strain evidence="6 7">AR33</strain>
    </source>
</reference>
<dbReference type="Pfam" id="PF13377">
    <property type="entry name" value="Peripla_BP_3"/>
    <property type="match status" value="1"/>
</dbReference>
<dbReference type="STRING" id="453304.ATC03_03710"/>
<dbReference type="GO" id="GO:0003700">
    <property type="term" value="F:DNA-binding transcription factor activity"/>
    <property type="evidence" value="ECO:0007669"/>
    <property type="project" value="TreeGrafter"/>
</dbReference>
<proteinExistence type="predicted"/>
<keyword evidence="1" id="KW-0805">Transcription regulation</keyword>
<dbReference type="SUPFAM" id="SSF47413">
    <property type="entry name" value="lambda repressor-like DNA-binding domains"/>
    <property type="match status" value="1"/>
</dbReference>
<dbReference type="CDD" id="cd01392">
    <property type="entry name" value="HTH_LacI"/>
    <property type="match status" value="1"/>
</dbReference>
<dbReference type="InterPro" id="IPR028082">
    <property type="entry name" value="Peripla_BP_I"/>
</dbReference>
<dbReference type="GO" id="GO:0000976">
    <property type="term" value="F:transcription cis-regulatory region binding"/>
    <property type="evidence" value="ECO:0007669"/>
    <property type="project" value="TreeGrafter"/>
</dbReference>
<evidence type="ECO:0000256" key="3">
    <source>
        <dbReference type="ARBA" id="ARBA00023163"/>
    </source>
</evidence>
<evidence type="ECO:0000256" key="4">
    <source>
        <dbReference type="SAM" id="MobiDB-lite"/>
    </source>
</evidence>
<reference evidence="7" key="2">
    <citation type="submission" date="2016-01" db="EMBL/GenBank/DDBJ databases">
        <title>Complete genome sequence of Agromyces aureus AR33T and comparison with related organisms.</title>
        <authorList>
            <person name="Corretto E."/>
            <person name="Antonielli L."/>
            <person name="Sessitsch A."/>
            <person name="Brader G."/>
        </authorList>
    </citation>
    <scope>NUCLEOTIDE SEQUENCE [LARGE SCALE GENOMIC DNA]</scope>
    <source>
        <strain evidence="7">AR33</strain>
    </source>
</reference>
<dbReference type="Pfam" id="PF00356">
    <property type="entry name" value="LacI"/>
    <property type="match status" value="1"/>
</dbReference>